<reference evidence="2" key="2">
    <citation type="submission" date="2015-06" db="UniProtKB">
        <authorList>
            <consortium name="EnsemblMetazoa"/>
        </authorList>
    </citation>
    <scope>IDENTIFICATION</scope>
</reference>
<evidence type="ECO:0000313" key="3">
    <source>
        <dbReference type="Proteomes" id="UP000015104"/>
    </source>
</evidence>
<feature type="transmembrane region" description="Helical" evidence="1">
    <location>
        <begin position="336"/>
        <end position="364"/>
    </location>
</feature>
<feature type="transmembrane region" description="Helical" evidence="1">
    <location>
        <begin position="37"/>
        <end position="55"/>
    </location>
</feature>
<evidence type="ECO:0000313" key="2">
    <source>
        <dbReference type="EnsemblMetazoa" id="tetur15g00440.1"/>
    </source>
</evidence>
<feature type="transmembrane region" description="Helical" evidence="1">
    <location>
        <begin position="129"/>
        <end position="146"/>
    </location>
</feature>
<keyword evidence="1" id="KW-0812">Transmembrane</keyword>
<dbReference type="Proteomes" id="UP000015104">
    <property type="component" value="Unassembled WGS sequence"/>
</dbReference>
<keyword evidence="1" id="KW-0472">Membrane</keyword>
<dbReference type="EMBL" id="CAEY01000239">
    <property type="status" value="NOT_ANNOTATED_CDS"/>
    <property type="molecule type" value="Genomic_DNA"/>
</dbReference>
<accession>T1KM57</accession>
<dbReference type="EnsemblMetazoa" id="tetur15g00440.1">
    <property type="protein sequence ID" value="tetur15g00440.1"/>
    <property type="gene ID" value="tetur15g00440"/>
</dbReference>
<feature type="transmembrane region" description="Helical" evidence="1">
    <location>
        <begin position="67"/>
        <end position="88"/>
    </location>
</feature>
<proteinExistence type="predicted"/>
<name>T1KM57_TETUR</name>
<feature type="transmembrane region" description="Helical" evidence="1">
    <location>
        <begin position="236"/>
        <end position="257"/>
    </location>
</feature>
<keyword evidence="3" id="KW-1185">Reference proteome</keyword>
<organism evidence="2 3">
    <name type="scientific">Tetranychus urticae</name>
    <name type="common">Two-spotted spider mite</name>
    <dbReference type="NCBI Taxonomy" id="32264"/>
    <lineage>
        <taxon>Eukaryota</taxon>
        <taxon>Metazoa</taxon>
        <taxon>Ecdysozoa</taxon>
        <taxon>Arthropoda</taxon>
        <taxon>Chelicerata</taxon>
        <taxon>Arachnida</taxon>
        <taxon>Acari</taxon>
        <taxon>Acariformes</taxon>
        <taxon>Trombidiformes</taxon>
        <taxon>Prostigmata</taxon>
        <taxon>Eleutherengona</taxon>
        <taxon>Raphignathae</taxon>
        <taxon>Tetranychoidea</taxon>
        <taxon>Tetranychidae</taxon>
        <taxon>Tetranychus</taxon>
    </lineage>
</organism>
<sequence>MIQSDRQKFIGTTDSKTIPIINFYIDNVYGKTKRVKLLWNFVLAICLIFRVHGSYKHFSQKPIKVVGFLPIEMINALLSDLSHIYLLCSHQWVFRSTNIEPIYNLWSSIGLPSNKVNLNYVSSRRKKSLICFMILIGLLFYNETPISLKTRYSSALCNLIHNTISLFIRYCSVAISCSVHGPFLIELAIVISAAFNHVNLLISKLDETNLSQLAEIRRLHSQIIILSRKCNSLFSFFIPFAFPIQLFKIINIFYLLLFDPISQNNINLNTLDIVNSFIGPIYLGFTVFRLMEVYTSSIACSDSLYALSHRIQSPETQYEIVLFIFRVDKKDIGFKFWRLAIIGPNFFSSLTIIMIPLIISLPILKANPFQYF</sequence>
<reference evidence="3" key="1">
    <citation type="submission" date="2011-08" db="EMBL/GenBank/DDBJ databases">
        <authorList>
            <person name="Rombauts S."/>
        </authorList>
    </citation>
    <scope>NUCLEOTIDE SEQUENCE</scope>
    <source>
        <strain evidence="3">London</strain>
    </source>
</reference>
<evidence type="ECO:0000256" key="1">
    <source>
        <dbReference type="SAM" id="Phobius"/>
    </source>
</evidence>
<dbReference type="AlphaFoldDB" id="T1KM57"/>
<keyword evidence="1" id="KW-1133">Transmembrane helix</keyword>
<dbReference type="HOGENOM" id="CLU_732222_0_0_1"/>
<evidence type="ECO:0008006" key="4">
    <source>
        <dbReference type="Google" id="ProtNLM"/>
    </source>
</evidence>
<protein>
    <recommendedName>
        <fullName evidence="4">Gustatory receptor</fullName>
    </recommendedName>
</protein>